<sequence>MGACLARLCTEIGRHLHTEVDSSKASGAAGKSELVNLGDDEGNEEETLMKITIDGEMSAPTIQVSNENQTVLGHGLAVVDCAVNSSTQNDTSYWEWHIEESMNGSALEVEGGGDNDNCLMFGVSTKRNQNFYEILSNSAGSKTMMIMQCTKLMKKLPNISHEDIVGVAIDTKPNAGKPGNPTIQLYINGELNETFDLSRFRGDIYPAVWLPSSFAGGEKEVVVTFVHHERDFKQLSPHAKFQPLNARKTADIV</sequence>
<protein>
    <submittedName>
        <fullName evidence="2">Uncharacterized protein</fullName>
    </submittedName>
</protein>
<dbReference type="InterPro" id="IPR013320">
    <property type="entry name" value="ConA-like_dom_sf"/>
</dbReference>
<evidence type="ECO:0000313" key="2">
    <source>
        <dbReference type="EMBL" id="CAD9333513.1"/>
    </source>
</evidence>
<dbReference type="EMBL" id="HBGN01020167">
    <property type="protein sequence ID" value="CAD9333513.1"/>
    <property type="molecule type" value="Transcribed_RNA"/>
</dbReference>
<organism evidence="2">
    <name type="scientific">Ditylum brightwellii</name>
    <dbReference type="NCBI Taxonomy" id="49249"/>
    <lineage>
        <taxon>Eukaryota</taxon>
        <taxon>Sar</taxon>
        <taxon>Stramenopiles</taxon>
        <taxon>Ochrophyta</taxon>
        <taxon>Bacillariophyta</taxon>
        <taxon>Mediophyceae</taxon>
        <taxon>Lithodesmiophycidae</taxon>
        <taxon>Lithodesmiales</taxon>
        <taxon>Lithodesmiaceae</taxon>
        <taxon>Ditylum</taxon>
    </lineage>
</organism>
<proteinExistence type="predicted"/>
<name>A0A6U3RHZ8_9STRA</name>
<reference evidence="2" key="1">
    <citation type="submission" date="2021-01" db="EMBL/GenBank/DDBJ databases">
        <authorList>
            <person name="Corre E."/>
            <person name="Pelletier E."/>
            <person name="Niang G."/>
            <person name="Scheremetjew M."/>
            <person name="Finn R."/>
            <person name="Kale V."/>
            <person name="Holt S."/>
            <person name="Cochrane G."/>
            <person name="Meng A."/>
            <person name="Brown T."/>
            <person name="Cohen L."/>
        </authorList>
    </citation>
    <scope>NUCLEOTIDE SEQUENCE</scope>
    <source>
        <strain evidence="2">Pop2</strain>
    </source>
</reference>
<dbReference type="PANTHER" id="PTHR20951">
    <property type="entry name" value="C13ORF1 PROTEIN-RELATED"/>
    <property type="match status" value="1"/>
</dbReference>
<dbReference type="InterPro" id="IPR043136">
    <property type="entry name" value="B30.2/SPRY_sf"/>
</dbReference>
<evidence type="ECO:0000256" key="1">
    <source>
        <dbReference type="SAM" id="MobiDB-lite"/>
    </source>
</evidence>
<gene>
    <name evidence="2" type="ORF">DBRI1063_LOCUS12850</name>
</gene>
<dbReference type="InterPro" id="IPR035766">
    <property type="entry name" value="SPRYD7"/>
</dbReference>
<accession>A0A6U3RHZ8</accession>
<dbReference type="PANTHER" id="PTHR20951:SF2">
    <property type="entry name" value="SPRY DOMAIN-CONTAINING PROTEIN 7"/>
    <property type="match status" value="1"/>
</dbReference>
<feature type="compositionally biased region" description="Low complexity" evidence="1">
    <location>
        <begin position="23"/>
        <end position="32"/>
    </location>
</feature>
<dbReference type="AlphaFoldDB" id="A0A6U3RHZ8"/>
<feature type="region of interest" description="Disordered" evidence="1">
    <location>
        <begin position="21"/>
        <end position="43"/>
    </location>
</feature>
<dbReference type="SUPFAM" id="SSF49899">
    <property type="entry name" value="Concanavalin A-like lectins/glucanases"/>
    <property type="match status" value="1"/>
</dbReference>
<dbReference type="Gene3D" id="2.60.120.920">
    <property type="match status" value="1"/>
</dbReference>